<feature type="region of interest" description="Disordered" evidence="1">
    <location>
        <begin position="214"/>
        <end position="251"/>
    </location>
</feature>
<dbReference type="Proteomes" id="UP000838412">
    <property type="component" value="Chromosome 2"/>
</dbReference>
<feature type="compositionally biased region" description="Polar residues" evidence="1">
    <location>
        <begin position="44"/>
        <end position="57"/>
    </location>
</feature>
<sequence>MNISGTSPVKTGKKKTVTFLASSKKFKVTGKSPSAPGLFKTTDDATSQPGNGGTFSIDNEESVSPMPDWSQLLPRSSSPALRTGCVDLGDDISGTTIGGASTDPSEREDKQEPKTSKSLTDLSSCEFSVRVRRASSQSSRAKLNPAVLKARCIRRRFNRLSGGDLFHLYTRRFMNTFQRRRPPGPYGNVFNMKPAAQPPGPYGNVFNMKLKPEAQTGETSDGSPVNSMTFPTPDRSLGTTTGDNAGTDTQEEVKQIQDIHDESCAITAKEVPTVFTTVDDEIQFRRVRF</sequence>
<feature type="compositionally biased region" description="Basic and acidic residues" evidence="1">
    <location>
        <begin position="104"/>
        <end position="115"/>
    </location>
</feature>
<keyword evidence="3" id="KW-1185">Reference proteome</keyword>
<protein>
    <submittedName>
        <fullName evidence="2">Hypp1564 protein</fullName>
    </submittedName>
</protein>
<evidence type="ECO:0000313" key="2">
    <source>
        <dbReference type="EMBL" id="CAH1255575.1"/>
    </source>
</evidence>
<dbReference type="AlphaFoldDB" id="A0A8J9ZIY0"/>
<evidence type="ECO:0000313" key="3">
    <source>
        <dbReference type="Proteomes" id="UP000838412"/>
    </source>
</evidence>
<evidence type="ECO:0000256" key="1">
    <source>
        <dbReference type="SAM" id="MobiDB-lite"/>
    </source>
</evidence>
<feature type="compositionally biased region" description="Low complexity" evidence="1">
    <location>
        <begin position="238"/>
        <end position="248"/>
    </location>
</feature>
<dbReference type="OrthoDB" id="10036943at2759"/>
<feature type="region of interest" description="Disordered" evidence="1">
    <location>
        <begin position="25"/>
        <end position="121"/>
    </location>
</feature>
<feature type="compositionally biased region" description="Polar residues" evidence="1">
    <location>
        <begin position="216"/>
        <end position="230"/>
    </location>
</feature>
<proteinExistence type="predicted"/>
<feature type="compositionally biased region" description="Polar residues" evidence="1">
    <location>
        <begin position="93"/>
        <end position="103"/>
    </location>
</feature>
<organism evidence="2 3">
    <name type="scientific">Branchiostoma lanceolatum</name>
    <name type="common">Common lancelet</name>
    <name type="synonym">Amphioxus lanceolatum</name>
    <dbReference type="NCBI Taxonomy" id="7740"/>
    <lineage>
        <taxon>Eukaryota</taxon>
        <taxon>Metazoa</taxon>
        <taxon>Chordata</taxon>
        <taxon>Cephalochordata</taxon>
        <taxon>Leptocardii</taxon>
        <taxon>Amphioxiformes</taxon>
        <taxon>Branchiostomatidae</taxon>
        <taxon>Branchiostoma</taxon>
    </lineage>
</organism>
<reference evidence="2" key="1">
    <citation type="submission" date="2022-01" db="EMBL/GenBank/DDBJ databases">
        <authorList>
            <person name="Braso-Vives M."/>
        </authorList>
    </citation>
    <scope>NUCLEOTIDE SEQUENCE</scope>
</reference>
<accession>A0A8J9ZIY0</accession>
<dbReference type="EMBL" id="OV696687">
    <property type="protein sequence ID" value="CAH1255575.1"/>
    <property type="molecule type" value="Genomic_DNA"/>
</dbReference>
<name>A0A8J9ZIY0_BRALA</name>
<gene>
    <name evidence="2" type="primary">Hypp1564</name>
    <name evidence="2" type="ORF">BLAG_LOCUS14567</name>
</gene>